<sequence>MLPISKWQPRSKGRRTRQCRPRNSSGIVEDRSKYPTRKGYLVLDIRKEDFEFRIFRHTHKRGLAIGDYVPYPLQLCVSLGSVEY</sequence>
<protein>
    <submittedName>
        <fullName evidence="2">Uncharacterized protein</fullName>
    </submittedName>
</protein>
<proteinExistence type="predicted"/>
<dbReference type="Proteomes" id="UP000827092">
    <property type="component" value="Unassembled WGS sequence"/>
</dbReference>
<keyword evidence="3" id="KW-1185">Reference proteome</keyword>
<reference evidence="2 3" key="1">
    <citation type="journal article" date="2022" name="Nat. Ecol. Evol.">
        <title>A masculinizing supergene underlies an exaggerated male reproductive morph in a spider.</title>
        <authorList>
            <person name="Hendrickx F."/>
            <person name="De Corte Z."/>
            <person name="Sonet G."/>
            <person name="Van Belleghem S.M."/>
            <person name="Kostlbacher S."/>
            <person name="Vangestel C."/>
        </authorList>
    </citation>
    <scope>NUCLEOTIDE SEQUENCE [LARGE SCALE GENOMIC DNA]</scope>
    <source>
        <strain evidence="2">W744_W776</strain>
    </source>
</reference>
<accession>A0AAV6UZL6</accession>
<dbReference type="AlphaFoldDB" id="A0AAV6UZL6"/>
<evidence type="ECO:0000313" key="2">
    <source>
        <dbReference type="EMBL" id="KAG8189011.1"/>
    </source>
</evidence>
<feature type="compositionally biased region" description="Basic residues" evidence="1">
    <location>
        <begin position="9"/>
        <end position="20"/>
    </location>
</feature>
<dbReference type="EMBL" id="JAFNEN010000223">
    <property type="protein sequence ID" value="KAG8189011.1"/>
    <property type="molecule type" value="Genomic_DNA"/>
</dbReference>
<evidence type="ECO:0000313" key="3">
    <source>
        <dbReference type="Proteomes" id="UP000827092"/>
    </source>
</evidence>
<evidence type="ECO:0000256" key="1">
    <source>
        <dbReference type="SAM" id="MobiDB-lite"/>
    </source>
</evidence>
<gene>
    <name evidence="2" type="ORF">JTE90_014525</name>
</gene>
<name>A0AAV6UZL6_9ARAC</name>
<organism evidence="2 3">
    <name type="scientific">Oedothorax gibbosus</name>
    <dbReference type="NCBI Taxonomy" id="931172"/>
    <lineage>
        <taxon>Eukaryota</taxon>
        <taxon>Metazoa</taxon>
        <taxon>Ecdysozoa</taxon>
        <taxon>Arthropoda</taxon>
        <taxon>Chelicerata</taxon>
        <taxon>Arachnida</taxon>
        <taxon>Araneae</taxon>
        <taxon>Araneomorphae</taxon>
        <taxon>Entelegynae</taxon>
        <taxon>Araneoidea</taxon>
        <taxon>Linyphiidae</taxon>
        <taxon>Erigoninae</taxon>
        <taxon>Oedothorax</taxon>
    </lineage>
</organism>
<comment type="caution">
    <text evidence="2">The sequence shown here is derived from an EMBL/GenBank/DDBJ whole genome shotgun (WGS) entry which is preliminary data.</text>
</comment>
<feature type="region of interest" description="Disordered" evidence="1">
    <location>
        <begin position="1"/>
        <end position="31"/>
    </location>
</feature>